<dbReference type="RefSeq" id="WP_156642961.1">
    <property type="nucleotide sequence ID" value="NZ_WOXT01000005.1"/>
</dbReference>
<dbReference type="Proteomes" id="UP000479692">
    <property type="component" value="Unassembled WGS sequence"/>
</dbReference>
<name>A0A7C9I0A1_9GAMM</name>
<dbReference type="GO" id="GO:0008233">
    <property type="term" value="F:peptidase activity"/>
    <property type="evidence" value="ECO:0007669"/>
    <property type="project" value="InterPro"/>
</dbReference>
<feature type="domain" description="Peptidase C39" evidence="1">
    <location>
        <begin position="24"/>
        <end position="143"/>
    </location>
</feature>
<dbReference type="GO" id="GO:0016020">
    <property type="term" value="C:membrane"/>
    <property type="evidence" value="ECO:0007669"/>
    <property type="project" value="InterPro"/>
</dbReference>
<proteinExistence type="predicted"/>
<dbReference type="GO" id="GO:0005524">
    <property type="term" value="F:ATP binding"/>
    <property type="evidence" value="ECO:0007669"/>
    <property type="project" value="InterPro"/>
</dbReference>
<dbReference type="InterPro" id="IPR005074">
    <property type="entry name" value="Peptidase_C39"/>
</dbReference>
<accession>A0A7C9I0A1</accession>
<dbReference type="Gene3D" id="3.90.70.10">
    <property type="entry name" value="Cysteine proteinases"/>
    <property type="match status" value="1"/>
</dbReference>
<dbReference type="PROSITE" id="PS50990">
    <property type="entry name" value="PEPTIDASE_C39"/>
    <property type="match status" value="1"/>
</dbReference>
<dbReference type="EMBL" id="WOXT01000005">
    <property type="protein sequence ID" value="MUV15354.1"/>
    <property type="molecule type" value="Genomic_DNA"/>
</dbReference>
<reference evidence="2 3" key="1">
    <citation type="submission" date="2019-12" db="EMBL/GenBank/DDBJ databases">
        <authorList>
            <person name="Xu J."/>
        </authorList>
    </citation>
    <scope>NUCLEOTIDE SEQUENCE [LARGE SCALE GENOMIC DNA]</scope>
    <source>
        <strain evidence="2 3">HX-5-24</strain>
    </source>
</reference>
<comment type="caution">
    <text evidence="2">The sequence shown here is derived from an EMBL/GenBank/DDBJ whole genome shotgun (WGS) entry which is preliminary data.</text>
</comment>
<dbReference type="Pfam" id="PF03412">
    <property type="entry name" value="Peptidase_C39"/>
    <property type="match status" value="1"/>
</dbReference>
<evidence type="ECO:0000313" key="2">
    <source>
        <dbReference type="EMBL" id="MUV15354.1"/>
    </source>
</evidence>
<dbReference type="AlphaFoldDB" id="A0A7C9I0A1"/>
<keyword evidence="3" id="KW-1185">Reference proteome</keyword>
<organism evidence="2 3">
    <name type="scientific">Noviluteimonas gilva</name>
    <dbReference type="NCBI Taxonomy" id="2682097"/>
    <lineage>
        <taxon>Bacteria</taxon>
        <taxon>Pseudomonadati</taxon>
        <taxon>Pseudomonadota</taxon>
        <taxon>Gammaproteobacteria</taxon>
        <taxon>Lysobacterales</taxon>
        <taxon>Lysobacteraceae</taxon>
        <taxon>Noviluteimonas</taxon>
    </lineage>
</organism>
<evidence type="ECO:0000259" key="1">
    <source>
        <dbReference type="PROSITE" id="PS50990"/>
    </source>
</evidence>
<gene>
    <name evidence="2" type="ORF">GN331_14200</name>
</gene>
<dbReference type="GO" id="GO:0006508">
    <property type="term" value="P:proteolysis"/>
    <property type="evidence" value="ECO:0007669"/>
    <property type="project" value="InterPro"/>
</dbReference>
<sequence>MLDPRPRPRLTLLRITPPLPMVYQAHPMECGLACISMLTSFYGHPVTMSHLRGRYDVGKIGLSVNALLTVFADLGHAAVAIDATLSDLAGLDVPSIIHLYPGHYVVLRRQTSTKAEIFDPASGRSRICVSALAERYSGSAIVLYPAEGRVAQSPHYVTLRF</sequence>
<evidence type="ECO:0000313" key="3">
    <source>
        <dbReference type="Proteomes" id="UP000479692"/>
    </source>
</evidence>
<protein>
    <recommendedName>
        <fullName evidence="1">Peptidase C39 domain-containing protein</fullName>
    </recommendedName>
</protein>